<evidence type="ECO:0000259" key="3">
    <source>
        <dbReference type="Pfam" id="PF16344"/>
    </source>
</evidence>
<dbReference type="Proteomes" id="UP000468581">
    <property type="component" value="Unassembled WGS sequence"/>
</dbReference>
<dbReference type="AlphaFoldDB" id="A0A6P0USN0"/>
<dbReference type="Pfam" id="PF16344">
    <property type="entry name" value="FecR_C"/>
    <property type="match status" value="1"/>
</dbReference>
<gene>
    <name evidence="4" type="ORF">GWK08_10510</name>
</gene>
<proteinExistence type="predicted"/>
<dbReference type="InterPro" id="IPR006860">
    <property type="entry name" value="FecR"/>
</dbReference>
<keyword evidence="1" id="KW-1133">Transmembrane helix</keyword>
<name>A0A6P0USN0_9FLAO</name>
<dbReference type="PIRSF" id="PIRSF018266">
    <property type="entry name" value="FecR"/>
    <property type="match status" value="1"/>
</dbReference>
<keyword evidence="1" id="KW-0812">Transmembrane</keyword>
<reference evidence="4 5" key="1">
    <citation type="submission" date="2020-01" db="EMBL/GenBank/DDBJ databases">
        <title>Leptobacterium flavescens.</title>
        <authorList>
            <person name="Wang G."/>
        </authorList>
    </citation>
    <scope>NUCLEOTIDE SEQUENCE [LARGE SCALE GENOMIC DNA]</scope>
    <source>
        <strain evidence="4 5">KCTC 22160</strain>
    </source>
</reference>
<dbReference type="Gene3D" id="3.55.50.30">
    <property type="match status" value="1"/>
</dbReference>
<dbReference type="PANTHER" id="PTHR30273">
    <property type="entry name" value="PERIPLASMIC SIGNAL SENSOR AND SIGMA FACTOR ACTIVATOR FECR-RELATED"/>
    <property type="match status" value="1"/>
</dbReference>
<dbReference type="InterPro" id="IPR032508">
    <property type="entry name" value="FecR_C"/>
</dbReference>
<dbReference type="InterPro" id="IPR012373">
    <property type="entry name" value="Ferrdict_sens_TM"/>
</dbReference>
<evidence type="ECO:0000256" key="1">
    <source>
        <dbReference type="SAM" id="Phobius"/>
    </source>
</evidence>
<dbReference type="RefSeq" id="WP_163607076.1">
    <property type="nucleotide sequence ID" value="NZ_JAABOO010000002.1"/>
</dbReference>
<organism evidence="4 5">
    <name type="scientific">Leptobacterium flavescens</name>
    <dbReference type="NCBI Taxonomy" id="472055"/>
    <lineage>
        <taxon>Bacteria</taxon>
        <taxon>Pseudomonadati</taxon>
        <taxon>Bacteroidota</taxon>
        <taxon>Flavobacteriia</taxon>
        <taxon>Flavobacteriales</taxon>
        <taxon>Flavobacteriaceae</taxon>
        <taxon>Leptobacterium</taxon>
    </lineage>
</organism>
<sequence>MEKNLIEKYIQGKANRQEKEVVYKWLKEDPLHQKEFSLLKAKYVAASLENVTDESVAEKYSSFNRKRQSAKNRFNYIVSAAASAVIIFLAWGLYQQSITEPENQLQNSLAVNYINISTENGQKKEVTLPDGSVVVLNIDSQLTYPDKFEDNIREITLNGEAFFDIAHNKEKPFIVNTNNIKVKVLGTSFNVKSYPTDKKVETTLVTGKVELLHEEESPIILEPSQKAVFHKKEKKVEIKEVKTSDVIAWREGKLIFNKTSIEQVILDLERKYNTKFIINSPKLLNYEYTGTFDNLTLDEVLKLLMISSPIEYEIKNDTIVLDMK</sequence>
<feature type="transmembrane region" description="Helical" evidence="1">
    <location>
        <begin position="74"/>
        <end position="94"/>
    </location>
</feature>
<dbReference type="PANTHER" id="PTHR30273:SF2">
    <property type="entry name" value="PROTEIN FECR"/>
    <property type="match status" value="1"/>
</dbReference>
<keyword evidence="5" id="KW-1185">Reference proteome</keyword>
<evidence type="ECO:0000313" key="5">
    <source>
        <dbReference type="Proteomes" id="UP000468581"/>
    </source>
</evidence>
<feature type="domain" description="FecR protein" evidence="2">
    <location>
        <begin position="116"/>
        <end position="210"/>
    </location>
</feature>
<protein>
    <submittedName>
        <fullName evidence="4">DUF4974 domain-containing protein</fullName>
    </submittedName>
</protein>
<evidence type="ECO:0000259" key="2">
    <source>
        <dbReference type="Pfam" id="PF04773"/>
    </source>
</evidence>
<dbReference type="FunFam" id="2.60.120.1440:FF:000001">
    <property type="entry name" value="Putative anti-sigma factor"/>
    <property type="match status" value="1"/>
</dbReference>
<dbReference type="Pfam" id="PF04773">
    <property type="entry name" value="FecR"/>
    <property type="match status" value="1"/>
</dbReference>
<comment type="caution">
    <text evidence="4">The sequence shown here is derived from an EMBL/GenBank/DDBJ whole genome shotgun (WGS) entry which is preliminary data.</text>
</comment>
<feature type="domain" description="Protein FecR C-terminal" evidence="3">
    <location>
        <begin position="253"/>
        <end position="320"/>
    </location>
</feature>
<evidence type="ECO:0000313" key="4">
    <source>
        <dbReference type="EMBL" id="NER13873.1"/>
    </source>
</evidence>
<accession>A0A6P0USN0</accession>
<dbReference type="EMBL" id="JAABOO010000002">
    <property type="protein sequence ID" value="NER13873.1"/>
    <property type="molecule type" value="Genomic_DNA"/>
</dbReference>
<dbReference type="Gene3D" id="2.60.120.1440">
    <property type="match status" value="1"/>
</dbReference>
<keyword evidence="1" id="KW-0472">Membrane</keyword>
<dbReference type="GO" id="GO:0016989">
    <property type="term" value="F:sigma factor antagonist activity"/>
    <property type="evidence" value="ECO:0007669"/>
    <property type="project" value="TreeGrafter"/>
</dbReference>